<dbReference type="Gene3D" id="3.80.10.10">
    <property type="entry name" value="Ribonuclease Inhibitor"/>
    <property type="match status" value="1"/>
</dbReference>
<evidence type="ECO:0000313" key="1">
    <source>
        <dbReference type="EMBL" id="KAF1995571.1"/>
    </source>
</evidence>
<gene>
    <name evidence="1" type="ORF">P154DRAFT_343516</name>
</gene>
<reference evidence="1" key="1">
    <citation type="journal article" date="2020" name="Stud. Mycol.">
        <title>101 Dothideomycetes genomes: a test case for predicting lifestyles and emergence of pathogens.</title>
        <authorList>
            <person name="Haridas S."/>
            <person name="Albert R."/>
            <person name="Binder M."/>
            <person name="Bloem J."/>
            <person name="Labutti K."/>
            <person name="Salamov A."/>
            <person name="Andreopoulos B."/>
            <person name="Baker S."/>
            <person name="Barry K."/>
            <person name="Bills G."/>
            <person name="Bluhm B."/>
            <person name="Cannon C."/>
            <person name="Castanera R."/>
            <person name="Culley D."/>
            <person name="Daum C."/>
            <person name="Ezra D."/>
            <person name="Gonzalez J."/>
            <person name="Henrissat B."/>
            <person name="Kuo A."/>
            <person name="Liang C."/>
            <person name="Lipzen A."/>
            <person name="Lutzoni F."/>
            <person name="Magnuson J."/>
            <person name="Mondo S."/>
            <person name="Nolan M."/>
            <person name="Ohm R."/>
            <person name="Pangilinan J."/>
            <person name="Park H.-J."/>
            <person name="Ramirez L."/>
            <person name="Alfaro M."/>
            <person name="Sun H."/>
            <person name="Tritt A."/>
            <person name="Yoshinaga Y."/>
            <person name="Zwiers L.-H."/>
            <person name="Turgeon B."/>
            <person name="Goodwin S."/>
            <person name="Spatafora J."/>
            <person name="Crous P."/>
            <person name="Grigoriev I."/>
        </authorList>
    </citation>
    <scope>NUCLEOTIDE SEQUENCE</scope>
    <source>
        <strain evidence="1">CBS 123094</strain>
    </source>
</reference>
<sequence length="483" mass="55548">MPHIHNLPEELLASIFRELEPIRSFNVDAQGPEENIRRSENKARVRSLKSLCLVSRQYSRIAVPVLYSALILAGTRVHRTNRLAAYSRAALRRPWLRECLLYVEQLHDEPAEPPKGPNWYNIHASRPFDELLRPLVERVHTLRDEFYAWDGRDAQHHSQLALTILMAPNIAHLTIYVTEDVVPYFCDFAGFHVPRNDERLNFHEYAQLETLCLAPAYDDWNTNRDRPCGSISWRNVAKTLQCLPKLKNFQLSGPSFHEDDLPTPVTLANLQTINMHGTNLMIGQLATLAAGCKSLTELYVQWGSWNFSETDLELQHLLNPLLPLKESLEVLSILPGLRSVFSYCESQPMLRLDPFGCLRTLHIIDFLLLGTIPFEYPHSGNEWGCFRPPLRIVQCLPVSLEVLFIIEKHKKLNDNAAVLWDFAEDLPLLPKLSLVYLEIVRKAQDVTKLTARFEEQGVSLSTETDARYFASIRAGRYSRFRQF</sequence>
<dbReference type="EMBL" id="ML977637">
    <property type="protein sequence ID" value="KAF1995571.1"/>
    <property type="molecule type" value="Genomic_DNA"/>
</dbReference>
<protein>
    <recommendedName>
        <fullName evidence="3">F-box domain-containing protein</fullName>
    </recommendedName>
</protein>
<accession>A0A6A5W632</accession>
<dbReference type="InterPro" id="IPR032675">
    <property type="entry name" value="LRR_dom_sf"/>
</dbReference>
<keyword evidence="2" id="KW-1185">Reference proteome</keyword>
<dbReference type="SUPFAM" id="SSF52047">
    <property type="entry name" value="RNI-like"/>
    <property type="match status" value="1"/>
</dbReference>
<name>A0A6A5W632_9PLEO</name>
<dbReference type="OrthoDB" id="2520703at2759"/>
<dbReference type="Proteomes" id="UP000799779">
    <property type="component" value="Unassembled WGS sequence"/>
</dbReference>
<organism evidence="1 2">
    <name type="scientific">Amniculicola lignicola CBS 123094</name>
    <dbReference type="NCBI Taxonomy" id="1392246"/>
    <lineage>
        <taxon>Eukaryota</taxon>
        <taxon>Fungi</taxon>
        <taxon>Dikarya</taxon>
        <taxon>Ascomycota</taxon>
        <taxon>Pezizomycotina</taxon>
        <taxon>Dothideomycetes</taxon>
        <taxon>Pleosporomycetidae</taxon>
        <taxon>Pleosporales</taxon>
        <taxon>Amniculicolaceae</taxon>
        <taxon>Amniculicola</taxon>
    </lineage>
</organism>
<dbReference type="AlphaFoldDB" id="A0A6A5W632"/>
<evidence type="ECO:0000313" key="2">
    <source>
        <dbReference type="Proteomes" id="UP000799779"/>
    </source>
</evidence>
<proteinExistence type="predicted"/>
<evidence type="ECO:0008006" key="3">
    <source>
        <dbReference type="Google" id="ProtNLM"/>
    </source>
</evidence>